<dbReference type="GO" id="GO:0005762">
    <property type="term" value="C:mitochondrial large ribosomal subunit"/>
    <property type="evidence" value="ECO:0007669"/>
    <property type="project" value="TreeGrafter"/>
</dbReference>
<protein>
    <recommendedName>
        <fullName evidence="4">Large ribosomal subunit protein uL23m</fullName>
    </recommendedName>
</protein>
<feature type="region of interest" description="Disordered" evidence="5">
    <location>
        <begin position="161"/>
        <end position="241"/>
    </location>
</feature>
<dbReference type="InterPro" id="IPR012677">
    <property type="entry name" value="Nucleotide-bd_a/b_plait_sf"/>
</dbReference>
<evidence type="ECO:0000256" key="1">
    <source>
        <dbReference type="ARBA" id="ARBA00006700"/>
    </source>
</evidence>
<dbReference type="GO" id="GO:0032543">
    <property type="term" value="P:mitochondrial translation"/>
    <property type="evidence" value="ECO:0007669"/>
    <property type="project" value="TreeGrafter"/>
</dbReference>
<dbReference type="InterPro" id="IPR013025">
    <property type="entry name" value="Ribosomal_uL23-like"/>
</dbReference>
<organism evidence="6 7">
    <name type="scientific">Bombardia bombarda</name>
    <dbReference type="NCBI Taxonomy" id="252184"/>
    <lineage>
        <taxon>Eukaryota</taxon>
        <taxon>Fungi</taxon>
        <taxon>Dikarya</taxon>
        <taxon>Ascomycota</taxon>
        <taxon>Pezizomycotina</taxon>
        <taxon>Sordariomycetes</taxon>
        <taxon>Sordariomycetidae</taxon>
        <taxon>Sordariales</taxon>
        <taxon>Lasiosphaeriaceae</taxon>
        <taxon>Bombardia</taxon>
    </lineage>
</organism>
<evidence type="ECO:0000256" key="2">
    <source>
        <dbReference type="ARBA" id="ARBA00022980"/>
    </source>
</evidence>
<dbReference type="InterPro" id="IPR012678">
    <property type="entry name" value="Ribosomal_uL23/eL15/eS24_sf"/>
</dbReference>
<evidence type="ECO:0000313" key="6">
    <source>
        <dbReference type="EMBL" id="KAK0636947.1"/>
    </source>
</evidence>
<dbReference type="Gene3D" id="3.30.70.330">
    <property type="match status" value="1"/>
</dbReference>
<feature type="compositionally biased region" description="Polar residues" evidence="5">
    <location>
        <begin position="228"/>
        <end position="241"/>
    </location>
</feature>
<evidence type="ECO:0000256" key="4">
    <source>
        <dbReference type="ARBA" id="ARBA00039977"/>
    </source>
</evidence>
<dbReference type="PANTHER" id="PTHR12059">
    <property type="entry name" value="RIBOSOMAL PROTEIN L23-RELATED"/>
    <property type="match status" value="1"/>
</dbReference>
<keyword evidence="3" id="KW-0687">Ribonucleoprotein</keyword>
<comment type="caution">
    <text evidence="6">The sequence shown here is derived from an EMBL/GenBank/DDBJ whole genome shotgun (WGS) entry which is preliminary data.</text>
</comment>
<evidence type="ECO:0000313" key="7">
    <source>
        <dbReference type="Proteomes" id="UP001174934"/>
    </source>
</evidence>
<accession>A0AA39XMV4</accession>
<evidence type="ECO:0000256" key="5">
    <source>
        <dbReference type="SAM" id="MobiDB-lite"/>
    </source>
</evidence>
<reference evidence="6" key="1">
    <citation type="submission" date="2023-06" db="EMBL/GenBank/DDBJ databases">
        <title>Genome-scale phylogeny and comparative genomics of the fungal order Sordariales.</title>
        <authorList>
            <consortium name="Lawrence Berkeley National Laboratory"/>
            <person name="Hensen N."/>
            <person name="Bonometti L."/>
            <person name="Westerberg I."/>
            <person name="Brannstrom I.O."/>
            <person name="Guillou S."/>
            <person name="Cros-Aarteil S."/>
            <person name="Calhoun S."/>
            <person name="Haridas S."/>
            <person name="Kuo A."/>
            <person name="Mondo S."/>
            <person name="Pangilinan J."/>
            <person name="Riley R."/>
            <person name="LaButti K."/>
            <person name="Andreopoulos B."/>
            <person name="Lipzen A."/>
            <person name="Chen C."/>
            <person name="Yanf M."/>
            <person name="Daum C."/>
            <person name="Ng V."/>
            <person name="Clum A."/>
            <person name="Steindorff A."/>
            <person name="Ohm R."/>
            <person name="Martin F."/>
            <person name="Silar P."/>
            <person name="Natvig D."/>
            <person name="Lalanne C."/>
            <person name="Gautier V."/>
            <person name="Ament-velasquez S.L."/>
            <person name="Kruys A."/>
            <person name="Hutchinson M.I."/>
            <person name="Powell A.J."/>
            <person name="Barry K."/>
            <person name="Miller A.N."/>
            <person name="Grigoriev I.V."/>
            <person name="Debuchy R."/>
            <person name="Gladieux P."/>
            <person name="Thoren M.H."/>
            <person name="Johannesson H."/>
        </authorList>
    </citation>
    <scope>NUCLEOTIDE SEQUENCE</scope>
    <source>
        <strain evidence="6">SMH3391-2</strain>
    </source>
</reference>
<feature type="compositionally biased region" description="Basic and acidic residues" evidence="5">
    <location>
        <begin position="197"/>
        <end position="221"/>
    </location>
</feature>
<keyword evidence="7" id="KW-1185">Reference proteome</keyword>
<dbReference type="SUPFAM" id="SSF54189">
    <property type="entry name" value="Ribosomal proteins S24e, L23 and L15e"/>
    <property type="match status" value="1"/>
</dbReference>
<feature type="compositionally biased region" description="Acidic residues" evidence="5">
    <location>
        <begin position="179"/>
        <end position="196"/>
    </location>
</feature>
<dbReference type="PANTHER" id="PTHR12059:SF5">
    <property type="entry name" value="LARGE RIBOSOMAL SUBUNIT PROTEIN UL23M"/>
    <property type="match status" value="1"/>
</dbReference>
<proteinExistence type="inferred from homology"/>
<dbReference type="EMBL" id="JAULSR010000001">
    <property type="protein sequence ID" value="KAK0636947.1"/>
    <property type="molecule type" value="Genomic_DNA"/>
</dbReference>
<name>A0AA39XMV4_9PEZI</name>
<comment type="similarity">
    <text evidence="1">Belongs to the universal ribosomal protein uL23 family.</text>
</comment>
<sequence>MATSVSEAAARLAPNFRVGAKKLYLPNHVITFIRPKPQQPANLATFVVPLKFNKLDLRDYLFHAYGVRVNARKNERGKWYRPQSQKMMIAELVEPFAWPEAPGPNDPALKAFDNETFQKVKQTRDDNAVLRAHWARGDIPLRNTAKQTAVRKDLKRQAAALAAGEETWGNRTMTKEEQAEAEEEERMLAEEEEEAETEARQARAVEGETEGEWKEVEKFVEVPRAGGSKTQSKKPTGQDSV</sequence>
<dbReference type="GO" id="GO:0003735">
    <property type="term" value="F:structural constituent of ribosome"/>
    <property type="evidence" value="ECO:0007669"/>
    <property type="project" value="InterPro"/>
</dbReference>
<evidence type="ECO:0000256" key="3">
    <source>
        <dbReference type="ARBA" id="ARBA00023274"/>
    </source>
</evidence>
<dbReference type="AlphaFoldDB" id="A0AA39XMV4"/>
<dbReference type="Proteomes" id="UP001174934">
    <property type="component" value="Unassembled WGS sequence"/>
</dbReference>
<keyword evidence="2" id="KW-0689">Ribosomal protein</keyword>
<gene>
    <name evidence="6" type="ORF">B0T17DRAFT_651622</name>
</gene>